<proteinExistence type="predicted"/>
<organism evidence="2 3">
    <name type="scientific">Microbacterium hatanonis</name>
    <dbReference type="NCBI Taxonomy" id="404366"/>
    <lineage>
        <taxon>Bacteria</taxon>
        <taxon>Bacillati</taxon>
        <taxon>Actinomycetota</taxon>
        <taxon>Actinomycetes</taxon>
        <taxon>Micrococcales</taxon>
        <taxon>Microbacteriaceae</taxon>
        <taxon>Microbacterium</taxon>
    </lineage>
</organism>
<dbReference type="InterPro" id="IPR029471">
    <property type="entry name" value="HNH_5"/>
</dbReference>
<dbReference type="CDD" id="cd00085">
    <property type="entry name" value="HNHc"/>
    <property type="match status" value="1"/>
</dbReference>
<dbReference type="PANTHER" id="PTHR33877:SF2">
    <property type="entry name" value="OS07G0170200 PROTEIN"/>
    <property type="match status" value="1"/>
</dbReference>
<keyword evidence="2" id="KW-0255">Endonuclease</keyword>
<keyword evidence="2" id="KW-0540">Nuclease</keyword>
<dbReference type="InterPro" id="IPR052892">
    <property type="entry name" value="NA-targeting_endonuclease"/>
</dbReference>
<dbReference type="EMBL" id="VRSV01000001">
    <property type="protein sequence ID" value="TXK12322.1"/>
    <property type="molecule type" value="Genomic_DNA"/>
</dbReference>
<dbReference type="GO" id="GO:0004519">
    <property type="term" value="F:endonuclease activity"/>
    <property type="evidence" value="ECO:0007669"/>
    <property type="project" value="UniProtKB-KW"/>
</dbReference>
<dbReference type="RefSeq" id="WP_147893053.1">
    <property type="nucleotide sequence ID" value="NZ_BAAANR010000001.1"/>
</dbReference>
<sequence>MNRVLLLNATYEPICTVAMSRAIALLLQGKAQALACRPGEVVRSASESIDYPTVIRLERYIRLPYRRSAPLTRNGVLQRDNHTCIYCGRDGRTIDHIIPRSRGGDSSWLNLAACCQKCNNKKGDSLLAELGWRLRFSPHEPDYRTFYISKLTARRIEPAWSEWLSLKAA</sequence>
<protein>
    <submittedName>
        <fullName evidence="2">HNH endonuclease</fullName>
    </submittedName>
</protein>
<dbReference type="AlphaFoldDB" id="A0A5C8I029"/>
<reference evidence="2 3" key="1">
    <citation type="submission" date="2019-08" db="EMBL/GenBank/DDBJ databases">
        <authorList>
            <person name="Dong K."/>
        </authorList>
    </citation>
    <scope>NUCLEOTIDE SEQUENCE [LARGE SCALE GENOMIC DNA]</scope>
    <source>
        <strain evidence="2 3">JCM14558</strain>
    </source>
</reference>
<feature type="domain" description="HNH nuclease" evidence="1">
    <location>
        <begin position="71"/>
        <end position="120"/>
    </location>
</feature>
<accession>A0A5C8I029</accession>
<evidence type="ECO:0000313" key="2">
    <source>
        <dbReference type="EMBL" id="TXK12322.1"/>
    </source>
</evidence>
<comment type="caution">
    <text evidence="2">The sequence shown here is derived from an EMBL/GenBank/DDBJ whole genome shotgun (WGS) entry which is preliminary data.</text>
</comment>
<dbReference type="Proteomes" id="UP000321034">
    <property type="component" value="Unassembled WGS sequence"/>
</dbReference>
<dbReference type="Gene3D" id="1.10.30.50">
    <property type="match status" value="1"/>
</dbReference>
<keyword evidence="3" id="KW-1185">Reference proteome</keyword>
<dbReference type="SMART" id="SM00507">
    <property type="entry name" value="HNHc"/>
    <property type="match status" value="1"/>
</dbReference>
<dbReference type="InterPro" id="IPR003615">
    <property type="entry name" value="HNH_nuc"/>
</dbReference>
<keyword evidence="2" id="KW-0378">Hydrolase</keyword>
<dbReference type="Pfam" id="PF14279">
    <property type="entry name" value="HNH_5"/>
    <property type="match status" value="1"/>
</dbReference>
<dbReference type="PANTHER" id="PTHR33877">
    <property type="entry name" value="SLL1193 PROTEIN"/>
    <property type="match status" value="1"/>
</dbReference>
<dbReference type="OrthoDB" id="9802901at2"/>
<gene>
    <name evidence="2" type="ORF">FVP77_02245</name>
</gene>
<name>A0A5C8I029_9MICO</name>
<evidence type="ECO:0000259" key="1">
    <source>
        <dbReference type="SMART" id="SM00507"/>
    </source>
</evidence>
<evidence type="ECO:0000313" key="3">
    <source>
        <dbReference type="Proteomes" id="UP000321034"/>
    </source>
</evidence>